<dbReference type="InterPro" id="IPR038765">
    <property type="entry name" value="Papain-like_cys_pep_sf"/>
</dbReference>
<sequence>MTDAFEYIIENHGLTTEESYPYQEMQGTCDTVTIVGYGTSEESLNYWLVKNSWGETWGEKVYFRIERGVNKCGIAMKAS</sequence>
<feature type="domain" description="Peptidase C1A papain C-terminal" evidence="5">
    <location>
        <begin position="31"/>
        <end position="78"/>
    </location>
</feature>
<protein>
    <recommendedName>
        <fullName evidence="5">Peptidase C1A papain C-terminal domain-containing protein</fullName>
    </recommendedName>
</protein>
<comment type="caution">
    <text evidence="6">The sequence shown here is derived from an EMBL/GenBank/DDBJ whole genome shotgun (WGS) entry which is preliminary data.</text>
</comment>
<keyword evidence="2" id="KW-0645">Protease</keyword>
<dbReference type="SUPFAM" id="SSF54001">
    <property type="entry name" value="Cysteine proteinases"/>
    <property type="match status" value="1"/>
</dbReference>
<dbReference type="Pfam" id="PF00112">
    <property type="entry name" value="Peptidase_C1"/>
    <property type="match status" value="1"/>
</dbReference>
<evidence type="ECO:0000313" key="6">
    <source>
        <dbReference type="EMBL" id="KAK5833945.1"/>
    </source>
</evidence>
<evidence type="ECO:0000256" key="3">
    <source>
        <dbReference type="ARBA" id="ARBA00022801"/>
    </source>
</evidence>
<dbReference type="PANTHER" id="PTHR12411">
    <property type="entry name" value="CYSTEINE PROTEASE FAMILY C1-RELATED"/>
    <property type="match status" value="1"/>
</dbReference>
<dbReference type="InterPro" id="IPR013128">
    <property type="entry name" value="Peptidase_C1A"/>
</dbReference>
<keyword evidence="3" id="KW-0378">Hydrolase</keyword>
<dbReference type="InterPro" id="IPR000668">
    <property type="entry name" value="Peptidase_C1A_C"/>
</dbReference>
<gene>
    <name evidence="6" type="ORF">PVK06_017812</name>
</gene>
<name>A0ABR0Q472_GOSAR</name>
<dbReference type="Proteomes" id="UP001358586">
    <property type="component" value="Chromosome 5"/>
</dbReference>
<keyword evidence="7" id="KW-1185">Reference proteome</keyword>
<organism evidence="6 7">
    <name type="scientific">Gossypium arboreum</name>
    <name type="common">Tree cotton</name>
    <name type="synonym">Gossypium nanking</name>
    <dbReference type="NCBI Taxonomy" id="29729"/>
    <lineage>
        <taxon>Eukaryota</taxon>
        <taxon>Viridiplantae</taxon>
        <taxon>Streptophyta</taxon>
        <taxon>Embryophyta</taxon>
        <taxon>Tracheophyta</taxon>
        <taxon>Spermatophyta</taxon>
        <taxon>Magnoliopsida</taxon>
        <taxon>eudicotyledons</taxon>
        <taxon>Gunneridae</taxon>
        <taxon>Pentapetalae</taxon>
        <taxon>rosids</taxon>
        <taxon>malvids</taxon>
        <taxon>Malvales</taxon>
        <taxon>Malvaceae</taxon>
        <taxon>Malvoideae</taxon>
        <taxon>Gossypium</taxon>
    </lineage>
</organism>
<evidence type="ECO:0000256" key="1">
    <source>
        <dbReference type="ARBA" id="ARBA00008455"/>
    </source>
</evidence>
<proteinExistence type="inferred from homology"/>
<evidence type="ECO:0000256" key="2">
    <source>
        <dbReference type="ARBA" id="ARBA00022670"/>
    </source>
</evidence>
<evidence type="ECO:0000313" key="7">
    <source>
        <dbReference type="Proteomes" id="UP001358586"/>
    </source>
</evidence>
<comment type="similarity">
    <text evidence="1">Belongs to the peptidase C1 family.</text>
</comment>
<evidence type="ECO:0000259" key="5">
    <source>
        <dbReference type="Pfam" id="PF00112"/>
    </source>
</evidence>
<dbReference type="Gene3D" id="3.90.70.10">
    <property type="entry name" value="Cysteine proteinases"/>
    <property type="match status" value="2"/>
</dbReference>
<reference evidence="6 7" key="1">
    <citation type="submission" date="2023-03" db="EMBL/GenBank/DDBJ databases">
        <title>WGS of Gossypium arboreum.</title>
        <authorList>
            <person name="Yu D."/>
        </authorList>
    </citation>
    <scope>NUCLEOTIDE SEQUENCE [LARGE SCALE GENOMIC DNA]</scope>
    <source>
        <tissue evidence="6">Leaf</tissue>
    </source>
</reference>
<evidence type="ECO:0000256" key="4">
    <source>
        <dbReference type="ARBA" id="ARBA00022807"/>
    </source>
</evidence>
<keyword evidence="4" id="KW-0788">Thiol protease</keyword>
<accession>A0ABR0Q472</accession>
<dbReference type="EMBL" id="JARKNE010000005">
    <property type="protein sequence ID" value="KAK5833945.1"/>
    <property type="molecule type" value="Genomic_DNA"/>
</dbReference>